<dbReference type="PROSITE" id="PS00483">
    <property type="entry name" value="DIHYDROOROTASE_2"/>
    <property type="match status" value="1"/>
</dbReference>
<sequence>MTENHPGQVLVRGASLLGERSADLLLTDGVISEISSEPGSLSAPGARVVDADGLVALPGLVDLHTHLREPGREDAETVLTGSRAAAVGGFTAVLAMANTSPVTDTAEAAERVHDLGRAAGLVDVQPVGAVTKALAGEELAELGLMARSRARVRVFSDDGRCVANPRVMRRALEYVKAFGGVVSQHSQDPDLAGPQSCCHEGELSGRLGLPGWPGVAEEVIVARDVMLARHTGSRVHVAHASTAGTVEVLRWAKSQGIAVTAEVTPHHLLLTTDLLTGYDPTYKVNPPLRPAEDVEALRAALADGTIDAVATDHAPHARHDKEHAFVDAAFGMLGLETALSVVASVMVEPGLMGWSDLARVMSTTPAAIAGLEGQGRGLEVGAPANLTLVDPSASHTVDRAASVSLSRNNPWHGRTFGAAVQATFLRGRPTVLDGVLV</sequence>
<feature type="binding site" evidence="6">
    <location>
        <begin position="66"/>
        <end position="68"/>
    </location>
    <ligand>
        <name>substrate</name>
    </ligand>
</feature>
<dbReference type="NCBIfam" id="NF006836">
    <property type="entry name" value="PRK09357.1-1"/>
    <property type="match status" value="1"/>
</dbReference>
<evidence type="ECO:0000313" key="9">
    <source>
        <dbReference type="Proteomes" id="UP000077868"/>
    </source>
</evidence>
<keyword evidence="3 6" id="KW-0479">Metal-binding</keyword>
<evidence type="ECO:0000256" key="4">
    <source>
        <dbReference type="ARBA" id="ARBA00022801"/>
    </source>
</evidence>
<keyword evidence="6" id="KW-0862">Zinc</keyword>
<dbReference type="InterPro" id="IPR004722">
    <property type="entry name" value="DHOase"/>
</dbReference>
<feature type="binding site" evidence="6">
    <location>
        <position position="239"/>
    </location>
    <ligand>
        <name>Zn(2+)</name>
        <dbReference type="ChEBI" id="CHEBI:29105"/>
        <label>2</label>
    </ligand>
</feature>
<comment type="cofactor">
    <cofactor evidence="6">
        <name>Zn(2+)</name>
        <dbReference type="ChEBI" id="CHEBI:29105"/>
    </cofactor>
    <text evidence="6">Binds 2 Zn(2+) ions per subunit.</text>
</comment>
<dbReference type="EC" id="3.5.2.3" evidence="6"/>
<gene>
    <name evidence="6 8" type="primary">pyrC</name>
    <name evidence="8" type="ORF">I601_3008</name>
</gene>
<organism evidence="8 9">
    <name type="scientific">Nocardioides dokdonensis FR1436</name>
    <dbReference type="NCBI Taxonomy" id="1300347"/>
    <lineage>
        <taxon>Bacteria</taxon>
        <taxon>Bacillati</taxon>
        <taxon>Actinomycetota</taxon>
        <taxon>Actinomycetes</taxon>
        <taxon>Propionibacteriales</taxon>
        <taxon>Nocardioidaceae</taxon>
        <taxon>Nocardioides</taxon>
    </lineage>
</organism>
<feature type="binding site" evidence="6">
    <location>
        <position position="158"/>
    </location>
    <ligand>
        <name>Zn(2+)</name>
        <dbReference type="ChEBI" id="CHEBI:29105"/>
        <label>1</label>
    </ligand>
</feature>
<feature type="binding site" evidence="6">
    <location>
        <begin position="330"/>
        <end position="331"/>
    </location>
    <ligand>
        <name>substrate</name>
    </ligand>
</feature>
<accession>A0A1A9GM97</accession>
<dbReference type="GO" id="GO:0004038">
    <property type="term" value="F:allantoinase activity"/>
    <property type="evidence" value="ECO:0007669"/>
    <property type="project" value="TreeGrafter"/>
</dbReference>
<dbReference type="PANTHER" id="PTHR43668">
    <property type="entry name" value="ALLANTOINASE"/>
    <property type="match status" value="1"/>
</dbReference>
<dbReference type="STRING" id="1300347.I601_3008"/>
<evidence type="ECO:0000256" key="3">
    <source>
        <dbReference type="ARBA" id="ARBA00022723"/>
    </source>
</evidence>
<name>A0A1A9GM97_9ACTN</name>
<evidence type="ECO:0000256" key="5">
    <source>
        <dbReference type="ARBA" id="ARBA00022975"/>
    </source>
</evidence>
<feature type="domain" description="Dihydroorotase catalytic" evidence="7">
    <location>
        <begin position="55"/>
        <end position="242"/>
    </location>
</feature>
<comment type="function">
    <text evidence="1 6">Catalyzes the reversible cyclization of carbamoyl aspartate to dihydroorotate.</text>
</comment>
<dbReference type="RefSeq" id="WP_068111321.1">
    <property type="nucleotide sequence ID" value="NZ_CP015079.1"/>
</dbReference>
<dbReference type="GO" id="GO:0004151">
    <property type="term" value="F:dihydroorotase activity"/>
    <property type="evidence" value="ECO:0007669"/>
    <property type="project" value="UniProtKB-UniRule"/>
</dbReference>
<feature type="binding site" evidence="6">
    <location>
        <position position="316"/>
    </location>
    <ligand>
        <name>substrate</name>
    </ligand>
</feature>
<dbReference type="KEGG" id="ndk:I601_3008"/>
<evidence type="ECO:0000256" key="6">
    <source>
        <dbReference type="HAMAP-Rule" id="MF_00220"/>
    </source>
</evidence>
<feature type="binding site" evidence="6">
    <location>
        <position position="185"/>
    </location>
    <ligand>
        <name>Zn(2+)</name>
        <dbReference type="ChEBI" id="CHEBI:29105"/>
        <label>2</label>
    </ligand>
</feature>
<comment type="similarity">
    <text evidence="2 6">Belongs to the metallo-dependent hydrolases superfamily. DHOase family. Class I DHOase subfamily.</text>
</comment>
<dbReference type="AlphaFoldDB" id="A0A1A9GM97"/>
<keyword evidence="9" id="KW-1185">Reference proteome</keyword>
<evidence type="ECO:0000259" key="7">
    <source>
        <dbReference type="Pfam" id="PF12890"/>
    </source>
</evidence>
<dbReference type="NCBIfam" id="TIGR00857">
    <property type="entry name" value="pyrC_multi"/>
    <property type="match status" value="1"/>
</dbReference>
<dbReference type="OrthoDB" id="9803027at2"/>
<dbReference type="InterPro" id="IPR050138">
    <property type="entry name" value="DHOase/Allantoinase_Hydrolase"/>
</dbReference>
<dbReference type="GO" id="GO:0008270">
    <property type="term" value="F:zinc ion binding"/>
    <property type="evidence" value="ECO:0007669"/>
    <property type="project" value="UniProtKB-UniRule"/>
</dbReference>
<dbReference type="CDD" id="cd01317">
    <property type="entry name" value="DHOase_IIa"/>
    <property type="match status" value="1"/>
</dbReference>
<dbReference type="GO" id="GO:0006145">
    <property type="term" value="P:purine nucleobase catabolic process"/>
    <property type="evidence" value="ECO:0007669"/>
    <property type="project" value="TreeGrafter"/>
</dbReference>
<feature type="binding site" evidence="6">
    <location>
        <position position="64"/>
    </location>
    <ligand>
        <name>Zn(2+)</name>
        <dbReference type="ChEBI" id="CHEBI:29105"/>
        <label>1</label>
    </ligand>
</feature>
<keyword evidence="4 6" id="KW-0378">Hydrolase</keyword>
<proteinExistence type="inferred from homology"/>
<dbReference type="GO" id="GO:0044205">
    <property type="term" value="P:'de novo' UMP biosynthetic process"/>
    <property type="evidence" value="ECO:0007669"/>
    <property type="project" value="UniProtKB-UniRule"/>
</dbReference>
<dbReference type="SUPFAM" id="SSF51338">
    <property type="entry name" value="Composite domain of metallo-dependent hydrolases"/>
    <property type="match status" value="1"/>
</dbReference>
<dbReference type="EMBL" id="CP015079">
    <property type="protein sequence ID" value="ANH39419.1"/>
    <property type="molecule type" value="Genomic_DNA"/>
</dbReference>
<dbReference type="Pfam" id="PF12890">
    <property type="entry name" value="DHOase"/>
    <property type="match status" value="1"/>
</dbReference>
<reference evidence="8 9" key="1">
    <citation type="submission" date="2016-03" db="EMBL/GenBank/DDBJ databases">
        <title>Complete genome sequence of a soil Actinobacterium, Nocardioides dokdonensis FR1436.</title>
        <authorList>
            <person name="Kwon S.-K."/>
            <person name="Kim K."/>
            <person name="Kim J.F."/>
        </authorList>
    </citation>
    <scope>NUCLEOTIDE SEQUENCE [LARGE SCALE GENOMIC DNA]</scope>
    <source>
        <strain evidence="8 9">FR1436</strain>
    </source>
</reference>
<dbReference type="Gene3D" id="2.30.40.10">
    <property type="entry name" value="Urease, subunit C, domain 1"/>
    <property type="match status" value="1"/>
</dbReference>
<feature type="binding site" evidence="6">
    <location>
        <position position="98"/>
    </location>
    <ligand>
        <name>substrate</name>
    </ligand>
</feature>
<dbReference type="Gene3D" id="3.20.20.140">
    <property type="entry name" value="Metal-dependent hydrolases"/>
    <property type="match status" value="1"/>
</dbReference>
<keyword evidence="5 6" id="KW-0665">Pyrimidine biosynthesis</keyword>
<dbReference type="SUPFAM" id="SSF51556">
    <property type="entry name" value="Metallo-dependent hydrolases"/>
    <property type="match status" value="1"/>
</dbReference>
<comment type="catalytic activity">
    <reaction evidence="6">
        <text>(S)-dihydroorotate + H2O = N-carbamoyl-L-aspartate + H(+)</text>
        <dbReference type="Rhea" id="RHEA:24296"/>
        <dbReference type="ChEBI" id="CHEBI:15377"/>
        <dbReference type="ChEBI" id="CHEBI:15378"/>
        <dbReference type="ChEBI" id="CHEBI:30864"/>
        <dbReference type="ChEBI" id="CHEBI:32814"/>
        <dbReference type="EC" id="3.5.2.3"/>
    </reaction>
</comment>
<evidence type="ECO:0000256" key="1">
    <source>
        <dbReference type="ARBA" id="ARBA00002368"/>
    </source>
</evidence>
<evidence type="ECO:0000256" key="2">
    <source>
        <dbReference type="ARBA" id="ARBA00010286"/>
    </source>
</evidence>
<dbReference type="PATRIC" id="fig|1300347.3.peg.3006"/>
<dbReference type="Proteomes" id="UP000077868">
    <property type="component" value="Chromosome"/>
</dbReference>
<dbReference type="UniPathway" id="UPA00070">
    <property type="reaction ID" value="UER00117"/>
</dbReference>
<feature type="binding site" evidence="6">
    <location>
        <position position="285"/>
    </location>
    <ligand>
        <name>substrate</name>
    </ligand>
</feature>
<dbReference type="InterPro" id="IPR024403">
    <property type="entry name" value="DHOase_cat"/>
</dbReference>
<protein>
    <recommendedName>
        <fullName evidence="6">Dihydroorotase</fullName>
        <shortName evidence="6">DHOase</shortName>
        <ecNumber evidence="6">3.5.2.3</ecNumber>
    </recommendedName>
</protein>
<feature type="active site" evidence="6">
    <location>
        <position position="312"/>
    </location>
</feature>
<dbReference type="PANTHER" id="PTHR43668:SF2">
    <property type="entry name" value="ALLANTOINASE"/>
    <property type="match status" value="1"/>
</dbReference>
<feature type="binding site" evidence="6">
    <location>
        <position position="66"/>
    </location>
    <ligand>
        <name>Zn(2+)</name>
        <dbReference type="ChEBI" id="CHEBI:29105"/>
        <label>1</label>
    </ligand>
</feature>
<dbReference type="HAMAP" id="MF_00220_B">
    <property type="entry name" value="PyrC_classI_B"/>
    <property type="match status" value="1"/>
</dbReference>
<comment type="pathway">
    <text evidence="6">Pyrimidine metabolism; UMP biosynthesis via de novo pathway; (S)-dihydroorotate from bicarbonate: step 3/3.</text>
</comment>
<feature type="binding site" evidence="6">
    <location>
        <position position="158"/>
    </location>
    <ligand>
        <name>Zn(2+)</name>
        <dbReference type="ChEBI" id="CHEBI:29105"/>
        <label>2</label>
    </ligand>
</feature>
<dbReference type="InterPro" id="IPR032466">
    <property type="entry name" value="Metal_Hydrolase"/>
</dbReference>
<feature type="binding site" evidence="6">
    <location>
        <position position="312"/>
    </location>
    <ligand>
        <name>Zn(2+)</name>
        <dbReference type="ChEBI" id="CHEBI:29105"/>
        <label>1</label>
    </ligand>
</feature>
<dbReference type="InterPro" id="IPR002195">
    <property type="entry name" value="Dihydroorotase_CS"/>
</dbReference>
<evidence type="ECO:0000313" key="8">
    <source>
        <dbReference type="EMBL" id="ANH39419.1"/>
    </source>
</evidence>
<dbReference type="InterPro" id="IPR011059">
    <property type="entry name" value="Metal-dep_hydrolase_composite"/>
</dbReference>
<dbReference type="GO" id="GO:0005737">
    <property type="term" value="C:cytoplasm"/>
    <property type="evidence" value="ECO:0007669"/>
    <property type="project" value="TreeGrafter"/>
</dbReference>